<dbReference type="KEGG" id="hazt:125178744"/>
<dbReference type="GeneID" id="125178744"/>
<evidence type="ECO:0000256" key="1">
    <source>
        <dbReference type="SAM" id="MobiDB-lite"/>
    </source>
</evidence>
<feature type="region of interest" description="Disordered" evidence="1">
    <location>
        <begin position="163"/>
        <end position="194"/>
    </location>
</feature>
<evidence type="ECO:0000313" key="6">
    <source>
        <dbReference type="RefSeq" id="XP_047739203.1"/>
    </source>
</evidence>
<evidence type="ECO:0000313" key="5">
    <source>
        <dbReference type="RefSeq" id="XP_047739202.1"/>
    </source>
</evidence>
<feature type="signal peptide" evidence="2">
    <location>
        <begin position="1"/>
        <end position="24"/>
    </location>
</feature>
<keyword evidence="3" id="KW-1185">Reference proteome</keyword>
<feature type="chain" id="PRO_5044697481" evidence="2">
    <location>
        <begin position="25"/>
        <end position="618"/>
    </location>
</feature>
<organism evidence="3 4">
    <name type="scientific">Hyalella azteca</name>
    <name type="common">Amphipod</name>
    <dbReference type="NCBI Taxonomy" id="294128"/>
    <lineage>
        <taxon>Eukaryota</taxon>
        <taxon>Metazoa</taxon>
        <taxon>Ecdysozoa</taxon>
        <taxon>Arthropoda</taxon>
        <taxon>Crustacea</taxon>
        <taxon>Multicrustacea</taxon>
        <taxon>Malacostraca</taxon>
        <taxon>Eumalacostraca</taxon>
        <taxon>Peracarida</taxon>
        <taxon>Amphipoda</taxon>
        <taxon>Senticaudata</taxon>
        <taxon>Talitrida</taxon>
        <taxon>Talitroidea</taxon>
        <taxon>Hyalellidae</taxon>
        <taxon>Hyalella</taxon>
    </lineage>
</organism>
<feature type="region of interest" description="Disordered" evidence="1">
    <location>
        <begin position="257"/>
        <end position="289"/>
    </location>
</feature>
<feature type="compositionally biased region" description="Basic and acidic residues" evidence="1">
    <location>
        <begin position="169"/>
        <end position="179"/>
    </location>
</feature>
<name>A0A979FQ21_HYAAZ</name>
<protein>
    <submittedName>
        <fullName evidence="4 5">Uncharacterized protein LOC125178744</fullName>
    </submittedName>
</protein>
<dbReference type="RefSeq" id="XP_047739201.1">
    <property type="nucleotide sequence ID" value="XM_047883245.1"/>
</dbReference>
<evidence type="ECO:0000313" key="4">
    <source>
        <dbReference type="RefSeq" id="XP_047739201.1"/>
    </source>
</evidence>
<dbReference type="AlphaFoldDB" id="A0A979FQ21"/>
<dbReference type="OrthoDB" id="10653646at2759"/>
<evidence type="ECO:0000313" key="3">
    <source>
        <dbReference type="Proteomes" id="UP000694843"/>
    </source>
</evidence>
<dbReference type="RefSeq" id="XP_047739202.1">
    <property type="nucleotide sequence ID" value="XM_047883246.1"/>
</dbReference>
<evidence type="ECO:0000256" key="2">
    <source>
        <dbReference type="SAM" id="SignalP"/>
    </source>
</evidence>
<proteinExistence type="predicted"/>
<sequence length="618" mass="69011">MFSFKRLTVLMLELLILAVRVSRATRQTELLSTTPLRDEVKVDSLSTILNIYDELIATEQIHNLANLSSKNKLSKLHYSNERVENLRPVVARPTNPPLEMSASRMNLSSRDSYEFETIKDAVEEKHPTVNSFVNTKSSILYSNLVLGGTGSGIGHIPQVAKSTANSFSSEDRDEKDAATTERPPSWRTPSPATKSCFPDLNITEELADAMRLASTRCVDESRQKLAAFRRRLPCAELRQLLIDSLIEESTEQAHLQEYEKPRPPRHSAHWRPPSGIEGPRHVAPSVRRPSPDNELAEIFDPFLVTLYVDHKNIHFRKLTPLPKVPHVFSADEDAEILEEFIENSSEFPLNADYESSAENREMSSASLANEENKIEVEIQKASSTELADKGAGRLKGLQFKSNLLPLHETSEVHFNGNATYDNTTTRSDLRNRIEKNFSRSNNELFTEELIHQDTFWLPLPFFDEAFKTRTSEQLRAPKSQRGPSPLIMPPISPASRKAISGGVKSLFFYLLEEKLHRLLTTCVMSSLDLLTLDSALDVAALKALIGRLFNSSGSADVALLQDFVSSCASSSAVVAYSHIPAVLDCVQAKINALCMARLMLGPDEVYSHFTASESPHPN</sequence>
<dbReference type="Proteomes" id="UP000694843">
    <property type="component" value="Unplaced"/>
</dbReference>
<reference evidence="4 5" key="1">
    <citation type="submission" date="2025-04" db="UniProtKB">
        <authorList>
            <consortium name="RefSeq"/>
        </authorList>
    </citation>
    <scope>IDENTIFICATION</scope>
</reference>
<accession>A0A979FQ21</accession>
<gene>
    <name evidence="4 5 6" type="primary">LOC125178744</name>
</gene>
<keyword evidence="2" id="KW-0732">Signal</keyword>
<dbReference type="RefSeq" id="XP_047739203.1">
    <property type="nucleotide sequence ID" value="XM_047883247.1"/>
</dbReference>